<dbReference type="GO" id="GO:0036038">
    <property type="term" value="C:MKS complex"/>
    <property type="evidence" value="ECO:0007669"/>
    <property type="project" value="TreeGrafter"/>
</dbReference>
<feature type="non-terminal residue" evidence="9">
    <location>
        <position position="316"/>
    </location>
</feature>
<keyword evidence="4" id="KW-0206">Cytoskeleton</keyword>
<evidence type="ECO:0000256" key="1">
    <source>
        <dbReference type="ARBA" id="ARBA00004120"/>
    </source>
</evidence>
<dbReference type="PANTHER" id="PTHR12968">
    <property type="entry name" value="B9 DOMAIN-CONTAINING"/>
    <property type="match status" value="1"/>
</dbReference>
<protein>
    <recommendedName>
        <fullName evidence="7">B9 domain-containing protein 1</fullName>
    </recommendedName>
</protein>
<keyword evidence="3" id="KW-0970">Cilium biogenesis/degradation</keyword>
<dbReference type="PANTHER" id="PTHR12968:SF1">
    <property type="entry name" value="B9 DOMAIN-CONTAINING PROTEIN 1"/>
    <property type="match status" value="1"/>
</dbReference>
<dbReference type="EMBL" id="CAJNOK010032562">
    <property type="protein sequence ID" value="CAF1485436.1"/>
    <property type="molecule type" value="Genomic_DNA"/>
</dbReference>
<organism evidence="9 11">
    <name type="scientific">Didymodactylos carnosus</name>
    <dbReference type="NCBI Taxonomy" id="1234261"/>
    <lineage>
        <taxon>Eukaryota</taxon>
        <taxon>Metazoa</taxon>
        <taxon>Spiralia</taxon>
        <taxon>Gnathifera</taxon>
        <taxon>Rotifera</taxon>
        <taxon>Eurotatoria</taxon>
        <taxon>Bdelloidea</taxon>
        <taxon>Philodinida</taxon>
        <taxon>Philodinidae</taxon>
        <taxon>Didymodactylos</taxon>
    </lineage>
</organism>
<keyword evidence="5" id="KW-0966">Cell projection</keyword>
<feature type="region of interest" description="Disordered" evidence="8">
    <location>
        <begin position="102"/>
        <end position="123"/>
    </location>
</feature>
<evidence type="ECO:0000256" key="4">
    <source>
        <dbReference type="ARBA" id="ARBA00023212"/>
    </source>
</evidence>
<sequence>PQLVLSGYGLDVFGHDVVRGYGATHIPITPGRHKVRIPLFVPRSTSLFHQFLAWMLGRRPEFVDPKVVAFNSGREMTRVRSQGYINLTFNVVTKDLQALGYRTESSDRTHPSTQGQHQASYQQLSDGPLSGVTYAMEINHENNPVIANKLPNEVIAMILDRALSSTDFGHMGLLNRQWAYEARRISSKMKTKFARQIIYDKRHIIYDFDVRLHVVGYGKAMQRHGKEEVVQTFHRVGGSGCDVVYLERMWKEDKLEGEEVVREINSIWHDLYWKSNSNKINRNQPAHPYDGITAVDSMRENKRHFLVTPDQINFMP</sequence>
<evidence type="ECO:0000256" key="6">
    <source>
        <dbReference type="ARBA" id="ARBA00038411"/>
    </source>
</evidence>
<reference evidence="9" key="1">
    <citation type="submission" date="2021-02" db="EMBL/GenBank/DDBJ databases">
        <authorList>
            <person name="Nowell W R."/>
        </authorList>
    </citation>
    <scope>NUCLEOTIDE SEQUENCE</scope>
</reference>
<evidence type="ECO:0000256" key="3">
    <source>
        <dbReference type="ARBA" id="ARBA00022794"/>
    </source>
</evidence>
<proteinExistence type="inferred from homology"/>
<evidence type="ECO:0000256" key="2">
    <source>
        <dbReference type="ARBA" id="ARBA00022490"/>
    </source>
</evidence>
<evidence type="ECO:0000313" key="11">
    <source>
        <dbReference type="Proteomes" id="UP000677228"/>
    </source>
</evidence>
<evidence type="ECO:0000256" key="7">
    <source>
        <dbReference type="ARBA" id="ARBA00039274"/>
    </source>
</evidence>
<dbReference type="AlphaFoldDB" id="A0A8S2FJF5"/>
<evidence type="ECO:0000256" key="5">
    <source>
        <dbReference type="ARBA" id="ARBA00023273"/>
    </source>
</evidence>
<comment type="similarity">
    <text evidence="6">Belongs to the B9D family.</text>
</comment>
<dbReference type="EMBL" id="CAJOBA010054504">
    <property type="protein sequence ID" value="CAF4275320.1"/>
    <property type="molecule type" value="Genomic_DNA"/>
</dbReference>
<dbReference type="PROSITE" id="PS51381">
    <property type="entry name" value="C2_B9"/>
    <property type="match status" value="1"/>
</dbReference>
<gene>
    <name evidence="9" type="ORF">OVA965_LOCUS36254</name>
    <name evidence="10" type="ORF">TMI583_LOCUS37259</name>
</gene>
<dbReference type="GO" id="GO:0060271">
    <property type="term" value="P:cilium assembly"/>
    <property type="evidence" value="ECO:0007669"/>
    <property type="project" value="TreeGrafter"/>
</dbReference>
<feature type="compositionally biased region" description="Polar residues" evidence="8">
    <location>
        <begin position="111"/>
        <end position="123"/>
    </location>
</feature>
<dbReference type="InterPro" id="IPR010796">
    <property type="entry name" value="C2_B9-type_dom"/>
</dbReference>
<evidence type="ECO:0000313" key="9">
    <source>
        <dbReference type="EMBL" id="CAF1485436.1"/>
    </source>
</evidence>
<keyword evidence="2" id="KW-0963">Cytoplasm</keyword>
<feature type="non-terminal residue" evidence="9">
    <location>
        <position position="1"/>
    </location>
</feature>
<dbReference type="Proteomes" id="UP000677228">
    <property type="component" value="Unassembled WGS sequence"/>
</dbReference>
<name>A0A8S2FJF5_9BILA</name>
<dbReference type="Proteomes" id="UP000682733">
    <property type="component" value="Unassembled WGS sequence"/>
</dbReference>
<dbReference type="Pfam" id="PF07162">
    <property type="entry name" value="B9-C2"/>
    <property type="match status" value="1"/>
</dbReference>
<comment type="subcellular location">
    <subcellularLocation>
        <location evidence="1">Cytoplasm</location>
        <location evidence="1">Cytoskeleton</location>
        <location evidence="1">Cilium basal body</location>
    </subcellularLocation>
</comment>
<evidence type="ECO:0000256" key="8">
    <source>
        <dbReference type="SAM" id="MobiDB-lite"/>
    </source>
</evidence>
<evidence type="ECO:0000313" key="10">
    <source>
        <dbReference type="EMBL" id="CAF4275320.1"/>
    </source>
</evidence>
<comment type="caution">
    <text evidence="9">The sequence shown here is derived from an EMBL/GenBank/DDBJ whole genome shotgun (WGS) entry which is preliminary data.</text>
</comment>
<accession>A0A8S2FJF5</accession>